<protein>
    <recommendedName>
        <fullName evidence="3">Small CPxCG-related zinc finger protein</fullName>
    </recommendedName>
</protein>
<reference evidence="1 2" key="1">
    <citation type="journal article" date="2011" name="J. Bacteriol.">
        <title>Complete genome sequence of Haloarcula hispanica, a model haloarchaeon for studying genetics, metabolism, and virus-host interaction.</title>
        <authorList>
            <person name="Liu H."/>
            <person name="Wu Z."/>
            <person name="Li M."/>
            <person name="Zhang F."/>
            <person name="Zheng H."/>
            <person name="Han J."/>
            <person name="Liu J."/>
            <person name="Zhou J."/>
            <person name="Wang S."/>
            <person name="Xiang H."/>
        </authorList>
    </citation>
    <scope>NUCLEOTIDE SEQUENCE [LARGE SCALE GENOMIC DNA]</scope>
    <source>
        <strain evidence="2">ATCC 33960 / DSM 4426 / JCM 8911 / NBRC 102182 / NCIMB 2187 / VKM B-1755</strain>
    </source>
</reference>
<dbReference type="AlphaFoldDB" id="G0HZL0"/>
<evidence type="ECO:0000313" key="2">
    <source>
        <dbReference type="Proteomes" id="UP000005629"/>
    </source>
</evidence>
<dbReference type="HOGENOM" id="CLU_3163004_0_0_2"/>
<proteinExistence type="predicted"/>
<evidence type="ECO:0008006" key="3">
    <source>
        <dbReference type="Google" id="ProtNLM"/>
    </source>
</evidence>
<sequence length="50" mass="5505">MSESEYAETVACPHCDAPNGIDPIHDGEIRRGTTCTECREWFPVFSSGDS</sequence>
<accession>G0HZL0</accession>
<dbReference type="EMBL" id="CP002922">
    <property type="protein sequence ID" value="AEM58805.1"/>
    <property type="molecule type" value="Genomic_DNA"/>
</dbReference>
<name>G0HZL0_HALHT</name>
<dbReference type="STRING" id="634497.HAH_4130"/>
<dbReference type="KEGG" id="hhi:HAH_4130"/>
<dbReference type="Proteomes" id="UP000005629">
    <property type="component" value="Chromosome II"/>
</dbReference>
<gene>
    <name evidence="1" type="ordered locus">HAH_4130</name>
</gene>
<evidence type="ECO:0000313" key="1">
    <source>
        <dbReference type="EMBL" id="AEM58805.1"/>
    </source>
</evidence>
<organism evidence="1 2">
    <name type="scientific">Haloarcula hispanica (strain ATCC 33960 / DSM 4426 / JCM 8911 / NBRC 102182 / NCIMB 2187 / VKM B-1755)</name>
    <dbReference type="NCBI Taxonomy" id="634497"/>
    <lineage>
        <taxon>Archaea</taxon>
        <taxon>Methanobacteriati</taxon>
        <taxon>Methanobacteriota</taxon>
        <taxon>Stenosarchaea group</taxon>
        <taxon>Halobacteria</taxon>
        <taxon>Halobacteriales</taxon>
        <taxon>Haloarculaceae</taxon>
        <taxon>Haloarcula</taxon>
    </lineage>
</organism>